<dbReference type="PROSITE" id="PS51257">
    <property type="entry name" value="PROKAR_LIPOPROTEIN"/>
    <property type="match status" value="1"/>
</dbReference>
<keyword evidence="5" id="KW-1185">Reference proteome</keyword>
<evidence type="ECO:0000256" key="2">
    <source>
        <dbReference type="SAM" id="SignalP"/>
    </source>
</evidence>
<organism evidence="4 5">
    <name type="scientific">Glaciihabitans tibetensis</name>
    <dbReference type="NCBI Taxonomy" id="1266600"/>
    <lineage>
        <taxon>Bacteria</taxon>
        <taxon>Bacillati</taxon>
        <taxon>Actinomycetota</taxon>
        <taxon>Actinomycetes</taxon>
        <taxon>Micrococcales</taxon>
        <taxon>Microbacteriaceae</taxon>
        <taxon>Glaciihabitans</taxon>
    </lineage>
</organism>
<dbReference type="Pfam" id="PF03713">
    <property type="entry name" value="DUF305"/>
    <property type="match status" value="1"/>
</dbReference>
<feature type="region of interest" description="Disordered" evidence="1">
    <location>
        <begin position="25"/>
        <end position="45"/>
    </location>
</feature>
<dbReference type="PANTHER" id="PTHR36933:SF1">
    <property type="entry name" value="SLL0788 PROTEIN"/>
    <property type="match status" value="1"/>
</dbReference>
<keyword evidence="2" id="KW-0732">Signal</keyword>
<feature type="signal peptide" evidence="2">
    <location>
        <begin position="1"/>
        <end position="25"/>
    </location>
</feature>
<evidence type="ECO:0000256" key="1">
    <source>
        <dbReference type="SAM" id="MobiDB-lite"/>
    </source>
</evidence>
<dbReference type="RefSeq" id="WP_106214642.1">
    <property type="nucleotide sequence ID" value="NZ_PVTL01000010.1"/>
</dbReference>
<dbReference type="PANTHER" id="PTHR36933">
    <property type="entry name" value="SLL0788 PROTEIN"/>
    <property type="match status" value="1"/>
</dbReference>
<accession>A0A2T0V5I3</accession>
<evidence type="ECO:0000313" key="5">
    <source>
        <dbReference type="Proteomes" id="UP000237983"/>
    </source>
</evidence>
<feature type="compositionally biased region" description="Low complexity" evidence="1">
    <location>
        <begin position="29"/>
        <end position="41"/>
    </location>
</feature>
<gene>
    <name evidence="4" type="ORF">B0I08_11046</name>
</gene>
<sequence length="195" mass="20741">MHKSRFVLFAAGVIAGTLLLAGCSAGTNSSSETSPAPSATADQLSPFNDSDVAFAMGMVEHHEQAIVMADAVLDKDNIDPRVTELAQNITDAQGPEIDLMNDWIASWDVEKDDMSDMDHGMAMTDDDMTALEEATGADASELFLTQMTEHHNGAIEMAQTELDAGENPDALALAQQIIDAQTAEIATMKALNAEL</sequence>
<dbReference type="InterPro" id="IPR005183">
    <property type="entry name" value="DUF305_CopM-like"/>
</dbReference>
<evidence type="ECO:0000313" key="4">
    <source>
        <dbReference type="EMBL" id="PRY65414.1"/>
    </source>
</evidence>
<feature type="chain" id="PRO_5039290773" evidence="2">
    <location>
        <begin position="26"/>
        <end position="195"/>
    </location>
</feature>
<dbReference type="OrthoDB" id="26872at2"/>
<proteinExistence type="predicted"/>
<dbReference type="EMBL" id="PVTL01000010">
    <property type="protein sequence ID" value="PRY65414.1"/>
    <property type="molecule type" value="Genomic_DNA"/>
</dbReference>
<feature type="domain" description="DUF305" evidence="3">
    <location>
        <begin position="51"/>
        <end position="191"/>
    </location>
</feature>
<comment type="caution">
    <text evidence="4">The sequence shown here is derived from an EMBL/GenBank/DDBJ whole genome shotgun (WGS) entry which is preliminary data.</text>
</comment>
<dbReference type="AlphaFoldDB" id="A0A2T0V5I3"/>
<dbReference type="InterPro" id="IPR012347">
    <property type="entry name" value="Ferritin-like"/>
</dbReference>
<protein>
    <submittedName>
        <fullName evidence="4">Uncharacterized protein (DUF305 family)</fullName>
    </submittedName>
</protein>
<dbReference type="Proteomes" id="UP000237983">
    <property type="component" value="Unassembled WGS sequence"/>
</dbReference>
<evidence type="ECO:0000259" key="3">
    <source>
        <dbReference type="Pfam" id="PF03713"/>
    </source>
</evidence>
<reference evidence="4 5" key="1">
    <citation type="submission" date="2018-03" db="EMBL/GenBank/DDBJ databases">
        <title>Genomic Encyclopedia of Type Strains, Phase III (KMG-III): the genomes of soil and plant-associated and newly described type strains.</title>
        <authorList>
            <person name="Whitman W."/>
        </authorList>
    </citation>
    <scope>NUCLEOTIDE SEQUENCE [LARGE SCALE GENOMIC DNA]</scope>
    <source>
        <strain evidence="4 5">CGMCC 1.12484</strain>
    </source>
</reference>
<name>A0A2T0V5I3_9MICO</name>
<dbReference type="Gene3D" id="1.20.1260.10">
    <property type="match status" value="1"/>
</dbReference>